<dbReference type="InterPro" id="IPR051839">
    <property type="entry name" value="RD_transcriptional_regulator"/>
</dbReference>
<accession>A0A8I0HH37</accession>
<dbReference type="PANTHER" id="PTHR33215">
    <property type="entry name" value="PROTEIN DISTAL ANTENNA"/>
    <property type="match status" value="1"/>
</dbReference>
<name>A0A8I0HH37_9CORY</name>
<reference evidence="2 3" key="1">
    <citation type="submission" date="2020-08" db="EMBL/GenBank/DDBJ databases">
        <title>A Genomic Blueprint of the Chicken Gut Microbiome.</title>
        <authorList>
            <person name="Gilroy R."/>
            <person name="Ravi A."/>
            <person name="Getino M."/>
            <person name="Pursley I."/>
            <person name="Horton D.L."/>
            <person name="Alikhan N.-F."/>
            <person name="Baker D."/>
            <person name="Gharbi K."/>
            <person name="Hall N."/>
            <person name="Watson M."/>
            <person name="Adriaenssens E.M."/>
            <person name="Foster-Nyarko E."/>
            <person name="Jarju S."/>
            <person name="Secka A."/>
            <person name="Antonio M."/>
            <person name="Oren A."/>
            <person name="Chaudhuri R."/>
            <person name="La Ragione R.M."/>
            <person name="Hildebrand F."/>
            <person name="Pallen M.J."/>
        </authorList>
    </citation>
    <scope>NUCLEOTIDE SEQUENCE [LARGE SCALE GENOMIC DNA]</scope>
    <source>
        <strain evidence="2 3">Sa1YVA5</strain>
    </source>
</reference>
<keyword evidence="1" id="KW-0175">Coiled coil</keyword>
<keyword evidence="3" id="KW-1185">Reference proteome</keyword>
<dbReference type="GO" id="GO:0006313">
    <property type="term" value="P:DNA transposition"/>
    <property type="evidence" value="ECO:0007669"/>
    <property type="project" value="InterPro"/>
</dbReference>
<gene>
    <name evidence="2" type="ORF">H9627_05975</name>
</gene>
<organism evidence="2 3">
    <name type="scientific">Corynebacterium gallinarum</name>
    <dbReference type="NCBI Taxonomy" id="2762214"/>
    <lineage>
        <taxon>Bacteria</taxon>
        <taxon>Bacillati</taxon>
        <taxon>Actinomycetota</taxon>
        <taxon>Actinomycetes</taxon>
        <taxon>Mycobacteriales</taxon>
        <taxon>Corynebacteriaceae</taxon>
        <taxon>Corynebacterium</taxon>
    </lineage>
</organism>
<evidence type="ECO:0000313" key="3">
    <source>
        <dbReference type="Proteomes" id="UP000650224"/>
    </source>
</evidence>
<dbReference type="Proteomes" id="UP000650224">
    <property type="component" value="Unassembled WGS sequence"/>
</dbReference>
<protein>
    <submittedName>
        <fullName evidence="2">Transposase</fullName>
    </submittedName>
</protein>
<comment type="caution">
    <text evidence="2">The sequence shown here is derived from an EMBL/GenBank/DDBJ whole genome shotgun (WGS) entry which is preliminary data.</text>
</comment>
<dbReference type="SUPFAM" id="SSF46689">
    <property type="entry name" value="Homeodomain-like"/>
    <property type="match status" value="1"/>
</dbReference>
<dbReference type="InterPro" id="IPR002514">
    <property type="entry name" value="Transposase_8"/>
</dbReference>
<sequence length="97" mass="11029">MPSKTYTQEFKRDAVTLYENSPGASIQTIATDLGINRATLANWVKKYGTGARTNSLMAEKSSSTLVNEAEQIRKLEREVRKLREERDILRKAVMPRV</sequence>
<dbReference type="GO" id="GO:0004803">
    <property type="term" value="F:transposase activity"/>
    <property type="evidence" value="ECO:0007669"/>
    <property type="project" value="InterPro"/>
</dbReference>
<dbReference type="InterPro" id="IPR009057">
    <property type="entry name" value="Homeodomain-like_sf"/>
</dbReference>
<dbReference type="Pfam" id="PF01527">
    <property type="entry name" value="HTH_Tnp_1"/>
    <property type="match status" value="1"/>
</dbReference>
<dbReference type="AlphaFoldDB" id="A0A8I0HH37"/>
<proteinExistence type="predicted"/>
<evidence type="ECO:0000256" key="1">
    <source>
        <dbReference type="SAM" id="Coils"/>
    </source>
</evidence>
<dbReference type="EMBL" id="JACSPR010000003">
    <property type="protein sequence ID" value="MBD8029878.1"/>
    <property type="molecule type" value="Genomic_DNA"/>
</dbReference>
<dbReference type="GO" id="GO:0003677">
    <property type="term" value="F:DNA binding"/>
    <property type="evidence" value="ECO:0007669"/>
    <property type="project" value="InterPro"/>
</dbReference>
<dbReference type="PANTHER" id="PTHR33215:SF13">
    <property type="entry name" value="PROTEIN DISTAL ANTENNA"/>
    <property type="match status" value="1"/>
</dbReference>
<feature type="coiled-coil region" evidence="1">
    <location>
        <begin position="58"/>
        <end position="92"/>
    </location>
</feature>
<evidence type="ECO:0000313" key="2">
    <source>
        <dbReference type="EMBL" id="MBD8029878.1"/>
    </source>
</evidence>
<dbReference type="Gene3D" id="1.10.10.60">
    <property type="entry name" value="Homeodomain-like"/>
    <property type="match status" value="1"/>
</dbReference>